<keyword evidence="9" id="KW-0807">Transducer</keyword>
<evidence type="ECO:0000256" key="10">
    <source>
        <dbReference type="SAM" id="Phobius"/>
    </source>
</evidence>
<evidence type="ECO:0000256" key="6">
    <source>
        <dbReference type="ARBA" id="ARBA00023040"/>
    </source>
</evidence>
<keyword evidence="8" id="KW-0675">Receptor</keyword>
<dbReference type="GO" id="GO:0004995">
    <property type="term" value="F:tachykinin receptor activity"/>
    <property type="evidence" value="ECO:0007669"/>
    <property type="project" value="InterPro"/>
</dbReference>
<dbReference type="OrthoDB" id="5981855at2759"/>
<dbReference type="AlphaFoldDB" id="U3UA06"/>
<dbReference type="PRINTS" id="PR01012">
    <property type="entry name" value="NRPEPTIDEYR"/>
</dbReference>
<proteinExistence type="evidence at transcript level"/>
<keyword evidence="3" id="KW-1003">Cell membrane</keyword>
<evidence type="ECO:0000256" key="2">
    <source>
        <dbReference type="ARBA" id="ARBA00010663"/>
    </source>
</evidence>
<dbReference type="Pfam" id="PF00001">
    <property type="entry name" value="7tm_1"/>
    <property type="match status" value="1"/>
</dbReference>
<dbReference type="PANTHER" id="PTHR46925">
    <property type="entry name" value="G-PROTEIN COUPLED RECEPTOR TKR-1-RELATED"/>
    <property type="match status" value="1"/>
</dbReference>
<dbReference type="InterPro" id="IPR000611">
    <property type="entry name" value="NPY_rcpt"/>
</dbReference>
<accession>U3UA06</accession>
<organism evidence="12">
    <name type="scientific">Nilaparvata lugens</name>
    <name type="common">Brown planthopper</name>
    <dbReference type="NCBI Taxonomy" id="108931"/>
    <lineage>
        <taxon>Eukaryota</taxon>
        <taxon>Metazoa</taxon>
        <taxon>Ecdysozoa</taxon>
        <taxon>Arthropoda</taxon>
        <taxon>Hexapoda</taxon>
        <taxon>Insecta</taxon>
        <taxon>Pterygota</taxon>
        <taxon>Neoptera</taxon>
        <taxon>Paraneoptera</taxon>
        <taxon>Hemiptera</taxon>
        <taxon>Auchenorrhyncha</taxon>
        <taxon>Fulgoroidea</taxon>
        <taxon>Delphacidae</taxon>
        <taxon>Delphacinae</taxon>
        <taxon>Nilaparvata</taxon>
    </lineage>
</organism>
<feature type="transmembrane region" description="Helical" evidence="10">
    <location>
        <begin position="83"/>
        <end position="108"/>
    </location>
</feature>
<feature type="transmembrane region" description="Helical" evidence="10">
    <location>
        <begin position="197"/>
        <end position="219"/>
    </location>
</feature>
<dbReference type="GO" id="GO:0004983">
    <property type="term" value="F:neuropeptide Y receptor activity"/>
    <property type="evidence" value="ECO:0007669"/>
    <property type="project" value="InterPro"/>
</dbReference>
<dbReference type="SUPFAM" id="SSF81321">
    <property type="entry name" value="Family A G protein-coupled receptor-like"/>
    <property type="match status" value="1"/>
</dbReference>
<evidence type="ECO:0000256" key="5">
    <source>
        <dbReference type="ARBA" id="ARBA00022989"/>
    </source>
</evidence>
<evidence type="ECO:0000313" key="12">
    <source>
        <dbReference type="EMBL" id="BAO01083.1"/>
    </source>
</evidence>
<feature type="transmembrane region" description="Helical" evidence="10">
    <location>
        <begin position="341"/>
        <end position="365"/>
    </location>
</feature>
<dbReference type="InterPro" id="IPR000276">
    <property type="entry name" value="GPCR_Rhodpsn"/>
</dbReference>
<reference evidence="12" key="1">
    <citation type="journal article" date="2014" name="Peptides">
        <title>Transcriptome analysis of neuropeptides and G-protein coupled receptors (GPCRs) for neuropeptides in the brown planthopper Nilaparvata lugens.</title>
        <authorList>
            <person name="Tanaka Y."/>
            <person name="Suetsugu Y."/>
            <person name="Yamamoto K."/>
            <person name="Noda H."/>
            <person name="Shinoda T."/>
        </authorList>
    </citation>
    <scope>NUCLEOTIDE SEQUENCE</scope>
</reference>
<comment type="subcellular location">
    <subcellularLocation>
        <location evidence="1">Cell membrane</location>
        <topology evidence="1">Multi-pass membrane protein</topology>
    </subcellularLocation>
</comment>
<feature type="transmembrane region" description="Helical" evidence="10">
    <location>
        <begin position="120"/>
        <end position="144"/>
    </location>
</feature>
<dbReference type="SMART" id="SM01381">
    <property type="entry name" value="7TM_GPCR_Srsx"/>
    <property type="match status" value="1"/>
</dbReference>
<dbReference type="InterPro" id="IPR017452">
    <property type="entry name" value="GPCR_Rhodpsn_7TM"/>
</dbReference>
<keyword evidence="6" id="KW-0297">G-protein coupled receptor</keyword>
<protein>
    <submittedName>
        <fullName evidence="12">Neuropeptide GPCR A33</fullName>
    </submittedName>
</protein>
<keyword evidence="4 10" id="KW-0812">Transmembrane</keyword>
<evidence type="ECO:0000256" key="1">
    <source>
        <dbReference type="ARBA" id="ARBA00004651"/>
    </source>
</evidence>
<dbReference type="PANTHER" id="PTHR46925:SF2">
    <property type="entry name" value="G-PROTEIN COUPLED RECEPTOR TKR-1-RELATED"/>
    <property type="match status" value="1"/>
</dbReference>
<dbReference type="GO" id="GO:0005886">
    <property type="term" value="C:plasma membrane"/>
    <property type="evidence" value="ECO:0007669"/>
    <property type="project" value="UniProtKB-SubCell"/>
</dbReference>
<dbReference type="CDD" id="cd15390">
    <property type="entry name" value="7tmA_TACR"/>
    <property type="match status" value="1"/>
</dbReference>
<comment type="similarity">
    <text evidence="2">Belongs to the G-protein coupled receptor 1 family.</text>
</comment>
<keyword evidence="5 10" id="KW-1133">Transmembrane helix</keyword>
<evidence type="ECO:0000259" key="11">
    <source>
        <dbReference type="PROSITE" id="PS50262"/>
    </source>
</evidence>
<dbReference type="PRINTS" id="PR00237">
    <property type="entry name" value="GPCRRHODOPSN"/>
</dbReference>
<sequence>MSETSGTAVDDEELVLLSNCTALLLAGRESQHHLLTNSSGDVLILSLKQFFSDPKNSELQNNFIECFLSRQDAPFQLYWWQKCFWICLFLPMLFVAVAGNIIVMWIVLAHRRMRTVTNYLLVNLSLADLLMSLLNCIFNFIFMVNSHWPFGAFYCTVNNFVANFTVADSVFTLVAISIDRYLAIVHPLKHRTSKKRALLMLLSVWLASTLLAIPCILYSTTMTKRYKNGNYKTICYMKWPDGQYPQSSREYIYNLIFLGFTYLIPVVSMAACYGVIGHHLWGSKSIGERTQRQLQAITAKRKVVRMLITVVSIFALCWLPYHSYFIFAYHNQSVAVKTYIQHIYLAFYWLAMSNAMVNPIIYYWMNKK</sequence>
<keyword evidence="12" id="KW-0527">Neuropeptide</keyword>
<dbReference type="Gene3D" id="1.20.1070.10">
    <property type="entry name" value="Rhodopsin 7-helix transmembrane proteins"/>
    <property type="match status" value="1"/>
</dbReference>
<evidence type="ECO:0000256" key="3">
    <source>
        <dbReference type="ARBA" id="ARBA00022475"/>
    </source>
</evidence>
<dbReference type="InterPro" id="IPR001681">
    <property type="entry name" value="Neurokn_rcpt"/>
</dbReference>
<dbReference type="EMBL" id="AB817316">
    <property type="protein sequence ID" value="BAO01083.1"/>
    <property type="molecule type" value="mRNA"/>
</dbReference>
<feature type="transmembrane region" description="Helical" evidence="10">
    <location>
        <begin position="303"/>
        <end position="321"/>
    </location>
</feature>
<evidence type="ECO:0000256" key="9">
    <source>
        <dbReference type="ARBA" id="ARBA00023224"/>
    </source>
</evidence>
<evidence type="ECO:0000256" key="7">
    <source>
        <dbReference type="ARBA" id="ARBA00023136"/>
    </source>
</evidence>
<evidence type="ECO:0000256" key="8">
    <source>
        <dbReference type="ARBA" id="ARBA00023170"/>
    </source>
</evidence>
<feature type="domain" description="G-protein coupled receptors family 1 profile" evidence="11">
    <location>
        <begin position="99"/>
        <end position="362"/>
    </location>
</feature>
<feature type="transmembrane region" description="Helical" evidence="10">
    <location>
        <begin position="150"/>
        <end position="176"/>
    </location>
</feature>
<keyword evidence="7 10" id="KW-0472">Membrane</keyword>
<name>U3UA06_NILLU</name>
<gene>
    <name evidence="12" type="primary">nngr-a33</name>
</gene>
<feature type="transmembrane region" description="Helical" evidence="10">
    <location>
        <begin position="251"/>
        <end position="282"/>
    </location>
</feature>
<dbReference type="PROSITE" id="PS50262">
    <property type="entry name" value="G_PROTEIN_RECEP_F1_2"/>
    <property type="match status" value="1"/>
</dbReference>
<evidence type="ECO:0000256" key="4">
    <source>
        <dbReference type="ARBA" id="ARBA00022692"/>
    </source>
</evidence>